<dbReference type="SUPFAM" id="SSF54189">
    <property type="entry name" value="Ribosomal proteins S24e, L23 and L15e"/>
    <property type="match status" value="1"/>
</dbReference>
<reference evidence="5" key="1">
    <citation type="journal article" date="2014" name="Front. Microbiol.">
        <title>High frequency of phylogenetically diverse reductive dehalogenase-homologous genes in deep subseafloor sedimentary metagenomes.</title>
        <authorList>
            <person name="Kawai M."/>
            <person name="Futagami T."/>
            <person name="Toyoda A."/>
            <person name="Takaki Y."/>
            <person name="Nishi S."/>
            <person name="Hori S."/>
            <person name="Arai W."/>
            <person name="Tsubouchi T."/>
            <person name="Morono Y."/>
            <person name="Uchiyama I."/>
            <person name="Ito T."/>
            <person name="Fujiyama A."/>
            <person name="Inagaki F."/>
            <person name="Takami H."/>
        </authorList>
    </citation>
    <scope>NUCLEOTIDE SEQUENCE</scope>
    <source>
        <strain evidence="5">Expedition CK06-06</strain>
    </source>
</reference>
<evidence type="ECO:0000256" key="2">
    <source>
        <dbReference type="ARBA" id="ARBA00022980"/>
    </source>
</evidence>
<dbReference type="PANTHER" id="PTHR11847">
    <property type="entry name" value="RIBOSOMAL PROTEIN L15"/>
    <property type="match status" value="1"/>
</dbReference>
<keyword evidence="2" id="KW-0689">Ribosomal protein</keyword>
<keyword evidence="3" id="KW-0687">Ribonucleoprotein</keyword>
<gene>
    <name evidence="5" type="ORF">S06H3_14638</name>
</gene>
<evidence type="ECO:0000256" key="4">
    <source>
        <dbReference type="SAM" id="MobiDB-lite"/>
    </source>
</evidence>
<dbReference type="GO" id="GO:0003735">
    <property type="term" value="F:structural constituent of ribosome"/>
    <property type="evidence" value="ECO:0007669"/>
    <property type="project" value="InterPro"/>
</dbReference>
<feature type="non-terminal residue" evidence="5">
    <location>
        <position position="1"/>
    </location>
</feature>
<dbReference type="SMART" id="SM01384">
    <property type="entry name" value="Ribosomal_L15e"/>
    <property type="match status" value="1"/>
</dbReference>
<dbReference type="PANTHER" id="PTHR11847:SF4">
    <property type="entry name" value="LARGE RIBOSOMAL SUBUNIT PROTEIN EL15"/>
    <property type="match status" value="1"/>
</dbReference>
<evidence type="ECO:0000256" key="3">
    <source>
        <dbReference type="ARBA" id="ARBA00023274"/>
    </source>
</evidence>
<dbReference type="GO" id="GO:0002181">
    <property type="term" value="P:cytoplasmic translation"/>
    <property type="evidence" value="ECO:0007669"/>
    <property type="project" value="TreeGrafter"/>
</dbReference>
<comment type="caution">
    <text evidence="5">The sequence shown here is derived from an EMBL/GenBank/DDBJ whole genome shotgun (WGS) entry which is preliminary data.</text>
</comment>
<dbReference type="NCBIfam" id="NF003269">
    <property type="entry name" value="PRK04243.1"/>
    <property type="match status" value="1"/>
</dbReference>
<dbReference type="Pfam" id="PF00827">
    <property type="entry name" value="Ribosomal_L15e"/>
    <property type="match status" value="1"/>
</dbReference>
<accession>X1MD46</accession>
<proteinExistence type="inferred from homology"/>
<evidence type="ECO:0000313" key="5">
    <source>
        <dbReference type="EMBL" id="GAI04304.1"/>
    </source>
</evidence>
<protein>
    <recommendedName>
        <fullName evidence="6">50S ribosomal protein L15e</fullName>
    </recommendedName>
</protein>
<dbReference type="InterPro" id="IPR024794">
    <property type="entry name" value="Rbsml_eL15_core_dom_sf"/>
</dbReference>
<dbReference type="InterPro" id="IPR000439">
    <property type="entry name" value="Ribosomal_eL15"/>
</dbReference>
<organism evidence="5">
    <name type="scientific">marine sediment metagenome</name>
    <dbReference type="NCBI Taxonomy" id="412755"/>
    <lineage>
        <taxon>unclassified sequences</taxon>
        <taxon>metagenomes</taxon>
        <taxon>ecological metagenomes</taxon>
    </lineage>
</organism>
<name>X1MD46_9ZZZZ</name>
<evidence type="ECO:0008006" key="6">
    <source>
        <dbReference type="Google" id="ProtNLM"/>
    </source>
</evidence>
<evidence type="ECO:0000256" key="1">
    <source>
        <dbReference type="ARBA" id="ARBA00006857"/>
    </source>
</evidence>
<comment type="similarity">
    <text evidence="1">Belongs to the eukaryotic ribosomal protein eL15 family.</text>
</comment>
<dbReference type="GO" id="GO:0022625">
    <property type="term" value="C:cytosolic large ribosomal subunit"/>
    <property type="evidence" value="ECO:0007669"/>
    <property type="project" value="TreeGrafter"/>
</dbReference>
<dbReference type="GO" id="GO:0003723">
    <property type="term" value="F:RNA binding"/>
    <property type="evidence" value="ECO:0007669"/>
    <property type="project" value="TreeGrafter"/>
</dbReference>
<dbReference type="InterPro" id="IPR012678">
    <property type="entry name" value="Ribosomal_uL23/eL15/eS24_sf"/>
</dbReference>
<feature type="region of interest" description="Disordered" evidence="4">
    <location>
        <begin position="119"/>
        <end position="146"/>
    </location>
</feature>
<dbReference type="AlphaFoldDB" id="X1MD46"/>
<sequence length="146" mass="16549">RARALGYKAKQGVVVVRARVRKGGRRKVRPWRGRRPKRMGVRKLVPKKSIQLIAEGRAARKFPNLEVLNSYPLGSDGTHEYFEVIMLDPNHPAILSDPQFGWVAGEAHRGRVHRGLTRAGRKARGLLHKGKGTKKAKPSVRPRWRD</sequence>
<dbReference type="EMBL" id="BARV01007165">
    <property type="protein sequence ID" value="GAI04304.1"/>
    <property type="molecule type" value="Genomic_DNA"/>
</dbReference>
<dbReference type="Gene3D" id="3.40.1120.10">
    <property type="entry name" value="Ribosomal protein l15e"/>
    <property type="match status" value="1"/>
</dbReference>